<keyword evidence="2" id="KW-0812">Transmembrane</keyword>
<name>A0A6J4RCN2_9ACTN</name>
<evidence type="ECO:0000256" key="2">
    <source>
        <dbReference type="SAM" id="Phobius"/>
    </source>
</evidence>
<dbReference type="Pfam" id="PF07963">
    <property type="entry name" value="N_methyl"/>
    <property type="match status" value="1"/>
</dbReference>
<dbReference type="InterPro" id="IPR036116">
    <property type="entry name" value="FN3_sf"/>
</dbReference>
<dbReference type="CDD" id="cd00063">
    <property type="entry name" value="FN3"/>
    <property type="match status" value="1"/>
</dbReference>
<reference evidence="3" key="1">
    <citation type="submission" date="2020-02" db="EMBL/GenBank/DDBJ databases">
        <authorList>
            <person name="Meier V. D."/>
        </authorList>
    </citation>
    <scope>NUCLEOTIDE SEQUENCE</scope>
    <source>
        <strain evidence="3">AVDCRST_MAG38</strain>
    </source>
</reference>
<proteinExistence type="predicted"/>
<sequence>MSPSRRSDQAGFTLVEVVVAAAILLVGVLGALTMLDTANAVTARTAAREAGTHLAREVIEAARAVPYPNMTPARLQAELEAQPGLGDSSASVAGWTVVRRNVTFTLTATVCSVDDGTVAGDGYGSHAGGNFCADSTQTGTNDFNPDDYKRVAVTATWQRSGRTHSVTQEAVINNPGSAFAPAIRTLDASLTSPVLSGPAPGSSQVITFTTTTSIPAHDVRWALDGLDRGSAWAVTSDAAKKTWKFDWDIGGLVDGTYQVSATAFDEHGQAGAGRTRPMVLNRYAPAPPTGFAGGRNPLWGTDFAEFQWNPNPERDVTGYRVYRVTGEVPSAADVVVCTTSVSDPQTLTSCADKAAPAADLLRYYVVALATSRSSAPVEESARPALDGTLAVRRVNPRPSVPGDVTASVDSEGVRLSWAPSTDDGTVRFYRIYRDDNTSVRVRYDRTIDGEAVGFVDAAAGTAAHRYWITAVDDDFAESEFSSPVEVTAP</sequence>
<dbReference type="Gene3D" id="2.60.40.10">
    <property type="entry name" value="Immunoglobulins"/>
    <property type="match status" value="2"/>
</dbReference>
<keyword evidence="2" id="KW-1133">Transmembrane helix</keyword>
<dbReference type="InterPro" id="IPR012902">
    <property type="entry name" value="N_methyl_site"/>
</dbReference>
<evidence type="ECO:0000256" key="1">
    <source>
        <dbReference type="ARBA" id="ARBA00023295"/>
    </source>
</evidence>
<organism evidence="3">
    <name type="scientific">uncultured Solirubrobacteraceae bacterium</name>
    <dbReference type="NCBI Taxonomy" id="1162706"/>
    <lineage>
        <taxon>Bacteria</taxon>
        <taxon>Bacillati</taxon>
        <taxon>Actinomycetota</taxon>
        <taxon>Thermoleophilia</taxon>
        <taxon>Solirubrobacterales</taxon>
        <taxon>Solirubrobacteraceae</taxon>
        <taxon>environmental samples</taxon>
    </lineage>
</organism>
<dbReference type="GO" id="GO:0005975">
    <property type="term" value="P:carbohydrate metabolic process"/>
    <property type="evidence" value="ECO:0007669"/>
    <property type="project" value="UniProtKB-ARBA"/>
</dbReference>
<accession>A0A6J4RCN2</accession>
<dbReference type="PROSITE" id="PS00409">
    <property type="entry name" value="PROKAR_NTER_METHYL"/>
    <property type="match status" value="1"/>
</dbReference>
<dbReference type="EMBL" id="CADCVJ010000029">
    <property type="protein sequence ID" value="CAA9463933.1"/>
    <property type="molecule type" value="Genomic_DNA"/>
</dbReference>
<feature type="transmembrane region" description="Helical" evidence="2">
    <location>
        <begin position="12"/>
        <end position="35"/>
    </location>
</feature>
<gene>
    <name evidence="3" type="ORF">AVDCRST_MAG38-493</name>
</gene>
<keyword evidence="1" id="KW-0326">Glycosidase</keyword>
<keyword evidence="1" id="KW-0378">Hydrolase</keyword>
<dbReference type="SUPFAM" id="SSF49265">
    <property type="entry name" value="Fibronectin type III"/>
    <property type="match status" value="1"/>
</dbReference>
<evidence type="ECO:0000313" key="3">
    <source>
        <dbReference type="EMBL" id="CAA9463933.1"/>
    </source>
</evidence>
<dbReference type="InterPro" id="IPR003961">
    <property type="entry name" value="FN3_dom"/>
</dbReference>
<dbReference type="InterPro" id="IPR013783">
    <property type="entry name" value="Ig-like_fold"/>
</dbReference>
<evidence type="ECO:0008006" key="4">
    <source>
        <dbReference type="Google" id="ProtNLM"/>
    </source>
</evidence>
<dbReference type="AlphaFoldDB" id="A0A6J4RCN2"/>
<dbReference type="GO" id="GO:0016798">
    <property type="term" value="F:hydrolase activity, acting on glycosyl bonds"/>
    <property type="evidence" value="ECO:0007669"/>
    <property type="project" value="UniProtKB-KW"/>
</dbReference>
<dbReference type="NCBIfam" id="TIGR02532">
    <property type="entry name" value="IV_pilin_GFxxxE"/>
    <property type="match status" value="1"/>
</dbReference>
<keyword evidence="2" id="KW-0472">Membrane</keyword>
<protein>
    <recommendedName>
        <fullName evidence="4">Fibronectin type-III domain-containing protein</fullName>
    </recommendedName>
</protein>